<name>A0A8S0Q5B9_OLEEU</name>
<dbReference type="Gramene" id="OE9A104136T1">
    <property type="protein sequence ID" value="OE9A104136C1"/>
    <property type="gene ID" value="OE9A104136"/>
</dbReference>
<sequence length="102" mass="11442">MYTDKERLECWSVAVAGPVEQREEANELGTTIGIYLVTTYSCVGVFKDGNVNIIANDQGNRKTPSWVAFTDNERLIDEASKNQASVNSKRTIFDVKRLIGRK</sequence>
<evidence type="ECO:0000313" key="4">
    <source>
        <dbReference type="EMBL" id="CAA2961573.1"/>
    </source>
</evidence>
<proteinExistence type="inferred from homology"/>
<evidence type="ECO:0000256" key="2">
    <source>
        <dbReference type="ARBA" id="ARBA00022741"/>
    </source>
</evidence>
<dbReference type="GO" id="GO:0005524">
    <property type="term" value="F:ATP binding"/>
    <property type="evidence" value="ECO:0007669"/>
    <property type="project" value="UniProtKB-KW"/>
</dbReference>
<dbReference type="PANTHER" id="PTHR19375">
    <property type="entry name" value="HEAT SHOCK PROTEIN 70KDA"/>
    <property type="match status" value="1"/>
</dbReference>
<dbReference type="OrthoDB" id="3789372at2759"/>
<evidence type="ECO:0000256" key="1">
    <source>
        <dbReference type="ARBA" id="ARBA00007381"/>
    </source>
</evidence>
<accession>A0A8S0Q5B9</accession>
<dbReference type="PRINTS" id="PR00301">
    <property type="entry name" value="HEATSHOCK70"/>
</dbReference>
<dbReference type="Gene3D" id="3.30.420.40">
    <property type="match status" value="1"/>
</dbReference>
<comment type="caution">
    <text evidence="4">The sequence shown here is derived from an EMBL/GenBank/DDBJ whole genome shotgun (WGS) entry which is preliminary data.</text>
</comment>
<dbReference type="Pfam" id="PF00012">
    <property type="entry name" value="HSP70"/>
    <property type="match status" value="1"/>
</dbReference>
<dbReference type="FunFam" id="3.30.420.40:FF:000028">
    <property type="entry name" value="heat shock 70 kDa protein-like"/>
    <property type="match status" value="1"/>
</dbReference>
<keyword evidence="3" id="KW-0067">ATP-binding</keyword>
<organism evidence="4 5">
    <name type="scientific">Olea europaea subsp. europaea</name>
    <dbReference type="NCBI Taxonomy" id="158383"/>
    <lineage>
        <taxon>Eukaryota</taxon>
        <taxon>Viridiplantae</taxon>
        <taxon>Streptophyta</taxon>
        <taxon>Embryophyta</taxon>
        <taxon>Tracheophyta</taxon>
        <taxon>Spermatophyta</taxon>
        <taxon>Magnoliopsida</taxon>
        <taxon>eudicotyledons</taxon>
        <taxon>Gunneridae</taxon>
        <taxon>Pentapetalae</taxon>
        <taxon>asterids</taxon>
        <taxon>lamiids</taxon>
        <taxon>Lamiales</taxon>
        <taxon>Oleaceae</taxon>
        <taxon>Oleeae</taxon>
        <taxon>Olea</taxon>
    </lineage>
</organism>
<evidence type="ECO:0000313" key="5">
    <source>
        <dbReference type="Proteomes" id="UP000594638"/>
    </source>
</evidence>
<gene>
    <name evidence="4" type="ORF">OLEA9_A104136</name>
</gene>
<keyword evidence="2" id="KW-0547">Nucleotide-binding</keyword>
<dbReference type="InterPro" id="IPR013126">
    <property type="entry name" value="Hsp_70_fam"/>
</dbReference>
<comment type="similarity">
    <text evidence="1">Belongs to the heat shock protein 70 family.</text>
</comment>
<dbReference type="SUPFAM" id="SSF53067">
    <property type="entry name" value="Actin-like ATPase domain"/>
    <property type="match status" value="1"/>
</dbReference>
<evidence type="ECO:0000256" key="3">
    <source>
        <dbReference type="ARBA" id="ARBA00022840"/>
    </source>
</evidence>
<protein>
    <submittedName>
        <fullName evidence="4">Luminal-binding 5-like</fullName>
    </submittedName>
</protein>
<dbReference type="InterPro" id="IPR043129">
    <property type="entry name" value="ATPase_NBD"/>
</dbReference>
<dbReference type="EMBL" id="CACTIH010000571">
    <property type="protein sequence ID" value="CAA2961573.1"/>
    <property type="molecule type" value="Genomic_DNA"/>
</dbReference>
<dbReference type="AlphaFoldDB" id="A0A8S0Q5B9"/>
<dbReference type="Proteomes" id="UP000594638">
    <property type="component" value="Unassembled WGS sequence"/>
</dbReference>
<keyword evidence="5" id="KW-1185">Reference proteome</keyword>
<reference evidence="4 5" key="1">
    <citation type="submission" date="2019-12" db="EMBL/GenBank/DDBJ databases">
        <authorList>
            <person name="Alioto T."/>
            <person name="Alioto T."/>
            <person name="Gomez Garrido J."/>
        </authorList>
    </citation>
    <scope>NUCLEOTIDE SEQUENCE [LARGE SCALE GENOMIC DNA]</scope>
</reference>
<dbReference type="GO" id="GO:0140662">
    <property type="term" value="F:ATP-dependent protein folding chaperone"/>
    <property type="evidence" value="ECO:0007669"/>
    <property type="project" value="InterPro"/>
</dbReference>